<evidence type="ECO:0000313" key="5">
    <source>
        <dbReference type="EMBL" id="HIS33062.1"/>
    </source>
</evidence>
<evidence type="ECO:0000256" key="3">
    <source>
        <dbReference type="SAM" id="Phobius"/>
    </source>
</evidence>
<feature type="region of interest" description="Disordered" evidence="2">
    <location>
        <begin position="276"/>
        <end position="307"/>
    </location>
</feature>
<dbReference type="Pfam" id="PF00892">
    <property type="entry name" value="EamA"/>
    <property type="match status" value="2"/>
</dbReference>
<feature type="transmembrane region" description="Helical" evidence="3">
    <location>
        <begin position="195"/>
        <end position="214"/>
    </location>
</feature>
<feature type="domain" description="EamA" evidence="4">
    <location>
        <begin position="140"/>
        <end position="267"/>
    </location>
</feature>
<accession>A0A9D1JLF1</accession>
<feature type="transmembrane region" description="Helical" evidence="3">
    <location>
        <begin position="31"/>
        <end position="49"/>
    </location>
</feature>
<dbReference type="PANTHER" id="PTHR22911:SF79">
    <property type="entry name" value="MOBA-LIKE NTP TRANSFERASE DOMAIN-CONTAINING PROTEIN"/>
    <property type="match status" value="1"/>
</dbReference>
<feature type="domain" description="EamA" evidence="4">
    <location>
        <begin position="6"/>
        <end position="130"/>
    </location>
</feature>
<dbReference type="SUPFAM" id="SSF103481">
    <property type="entry name" value="Multidrug resistance efflux transporter EmrE"/>
    <property type="match status" value="2"/>
</dbReference>
<reference evidence="5" key="2">
    <citation type="journal article" date="2021" name="PeerJ">
        <title>Extensive microbial diversity within the chicken gut microbiome revealed by metagenomics and culture.</title>
        <authorList>
            <person name="Gilroy R."/>
            <person name="Ravi A."/>
            <person name="Getino M."/>
            <person name="Pursley I."/>
            <person name="Horton D.L."/>
            <person name="Alikhan N.F."/>
            <person name="Baker D."/>
            <person name="Gharbi K."/>
            <person name="Hall N."/>
            <person name="Watson M."/>
            <person name="Adriaenssens E.M."/>
            <person name="Foster-Nyarko E."/>
            <person name="Jarju S."/>
            <person name="Secka A."/>
            <person name="Antonio M."/>
            <person name="Oren A."/>
            <person name="Chaudhuri R.R."/>
            <person name="La Ragione R."/>
            <person name="Hildebrand F."/>
            <person name="Pallen M.J."/>
        </authorList>
    </citation>
    <scope>NUCLEOTIDE SEQUENCE</scope>
    <source>
        <strain evidence="5">CHK190-19873</strain>
    </source>
</reference>
<dbReference type="InterPro" id="IPR037185">
    <property type="entry name" value="EmrE-like"/>
</dbReference>
<dbReference type="InterPro" id="IPR000620">
    <property type="entry name" value="EamA_dom"/>
</dbReference>
<keyword evidence="3" id="KW-1133">Transmembrane helix</keyword>
<feature type="compositionally biased region" description="Basic and acidic residues" evidence="2">
    <location>
        <begin position="296"/>
        <end position="307"/>
    </location>
</feature>
<feature type="transmembrane region" description="Helical" evidence="3">
    <location>
        <begin position="61"/>
        <end position="79"/>
    </location>
</feature>
<feature type="transmembrane region" description="Helical" evidence="3">
    <location>
        <begin position="171"/>
        <end position="189"/>
    </location>
</feature>
<comment type="caution">
    <text evidence="5">The sequence shown here is derived from an EMBL/GenBank/DDBJ whole genome shotgun (WGS) entry which is preliminary data.</text>
</comment>
<keyword evidence="3" id="KW-0472">Membrane</keyword>
<keyword evidence="3" id="KW-0812">Transmembrane</keyword>
<evidence type="ECO:0000256" key="1">
    <source>
        <dbReference type="ARBA" id="ARBA00007362"/>
    </source>
</evidence>
<feature type="transmembrane region" description="Helical" evidence="3">
    <location>
        <begin position="117"/>
        <end position="134"/>
    </location>
</feature>
<sequence>MSEKNKGNLYILLTALLWSTGGVLIKFIPGNAVAINGARSLVAFLFFCIYRKSVRIKLNGVIFGAAVCLVMTNLLYVTANKMTTAANAIVLQYTAPIFVLLWDCLRRKRPPSRQQSLVVVMAFAGMVLFFLDQLDGGQILGNLIAIGAGFCFSGVFFLNSLPQASSQDSSAAAFLLSFVISIPFLGDVWKLDGTGWAALLALGVFQVGLAYVFFAKGVKLTSPVSASLIGLLEAVLNPVWVFLFYGEKMGRFALIGAGIILLALVWNTLAGNRENTAGEDTTKEDMAVENIAGKSSDGKEPVLEETR</sequence>
<organism evidence="5 6">
    <name type="scientific">Candidatus Limivivens intestinipullorum</name>
    <dbReference type="NCBI Taxonomy" id="2840858"/>
    <lineage>
        <taxon>Bacteria</taxon>
        <taxon>Bacillati</taxon>
        <taxon>Bacillota</taxon>
        <taxon>Clostridia</taxon>
        <taxon>Lachnospirales</taxon>
        <taxon>Lachnospiraceae</taxon>
        <taxon>Lachnospiraceae incertae sedis</taxon>
        <taxon>Candidatus Limivivens</taxon>
    </lineage>
</organism>
<dbReference type="EMBL" id="DVIQ01000110">
    <property type="protein sequence ID" value="HIS33062.1"/>
    <property type="molecule type" value="Genomic_DNA"/>
</dbReference>
<evidence type="ECO:0000256" key="2">
    <source>
        <dbReference type="SAM" id="MobiDB-lite"/>
    </source>
</evidence>
<reference evidence="5" key="1">
    <citation type="submission" date="2020-10" db="EMBL/GenBank/DDBJ databases">
        <authorList>
            <person name="Gilroy R."/>
        </authorList>
    </citation>
    <scope>NUCLEOTIDE SEQUENCE</scope>
    <source>
        <strain evidence="5">CHK190-19873</strain>
    </source>
</reference>
<evidence type="ECO:0000259" key="4">
    <source>
        <dbReference type="Pfam" id="PF00892"/>
    </source>
</evidence>
<protein>
    <submittedName>
        <fullName evidence="5">EamA family transporter</fullName>
    </submittedName>
</protein>
<dbReference type="AlphaFoldDB" id="A0A9D1JLF1"/>
<feature type="transmembrane region" description="Helical" evidence="3">
    <location>
        <begin position="140"/>
        <end position="159"/>
    </location>
</feature>
<gene>
    <name evidence="5" type="ORF">IAB44_16180</name>
</gene>
<feature type="transmembrane region" description="Helical" evidence="3">
    <location>
        <begin position="226"/>
        <end position="246"/>
    </location>
</feature>
<dbReference type="Proteomes" id="UP000823935">
    <property type="component" value="Unassembled WGS sequence"/>
</dbReference>
<dbReference type="GO" id="GO:0016020">
    <property type="term" value="C:membrane"/>
    <property type="evidence" value="ECO:0007669"/>
    <property type="project" value="InterPro"/>
</dbReference>
<proteinExistence type="inferred from homology"/>
<feature type="transmembrane region" description="Helical" evidence="3">
    <location>
        <begin position="7"/>
        <end position="25"/>
    </location>
</feature>
<feature type="transmembrane region" description="Helical" evidence="3">
    <location>
        <begin position="85"/>
        <end position="105"/>
    </location>
</feature>
<dbReference type="PANTHER" id="PTHR22911">
    <property type="entry name" value="ACYL-MALONYL CONDENSING ENZYME-RELATED"/>
    <property type="match status" value="1"/>
</dbReference>
<name>A0A9D1JLF1_9FIRM</name>
<evidence type="ECO:0000313" key="6">
    <source>
        <dbReference type="Proteomes" id="UP000823935"/>
    </source>
</evidence>
<comment type="similarity">
    <text evidence="1">Belongs to the EamA transporter family.</text>
</comment>
<feature type="transmembrane region" description="Helical" evidence="3">
    <location>
        <begin position="252"/>
        <end position="269"/>
    </location>
</feature>